<dbReference type="PANTHER" id="PTHR12663">
    <property type="entry name" value="ANDROGEN INDUCED INHIBITOR OF PROLIFERATION AS3 / PDS5-RELATED"/>
    <property type="match status" value="1"/>
</dbReference>
<dbReference type="Gene3D" id="1.25.10.10">
    <property type="entry name" value="Leucine-rich Repeat Variant"/>
    <property type="match status" value="1"/>
</dbReference>
<dbReference type="SUPFAM" id="SSF48371">
    <property type="entry name" value="ARM repeat"/>
    <property type="match status" value="1"/>
</dbReference>
<dbReference type="AlphaFoldDB" id="A0A8J2X902"/>
<keyword evidence="2" id="KW-0132">Cell division</keyword>
<dbReference type="Proteomes" id="UP000019375">
    <property type="component" value="Unassembled WGS sequence"/>
</dbReference>
<gene>
    <name evidence="7" type="ORF">BN860_05600g</name>
</gene>
<evidence type="ECO:0000313" key="7">
    <source>
        <dbReference type="EMBL" id="CDF89956.1"/>
    </source>
</evidence>
<reference evidence="8" key="1">
    <citation type="journal article" date="2013" name="Genome Announc.">
        <title>Genome sequence of the food spoilage yeast Zygosaccharomyces bailii CLIB 213(T).</title>
        <authorList>
            <person name="Galeote V."/>
            <person name="Bigey F."/>
            <person name="Devillers H."/>
            <person name="Neuveglise C."/>
            <person name="Dequin S."/>
        </authorList>
    </citation>
    <scope>NUCLEOTIDE SEQUENCE [LARGE SCALE GENOMIC DNA]</scope>
    <source>
        <strain evidence="8">CLIB 213 / ATCC 58445 / CBS 680 / CCRC 21525 / NBRC 1098 / NCYC 1416 / NRRL Y-2227</strain>
    </source>
</reference>
<keyword evidence="3" id="KW-0498">Mitosis</keyword>
<evidence type="ECO:0000256" key="4">
    <source>
        <dbReference type="ARBA" id="ARBA00023242"/>
    </source>
</evidence>
<dbReference type="OrthoDB" id="200660at2759"/>
<evidence type="ECO:0000256" key="5">
    <source>
        <dbReference type="ARBA" id="ARBA00023306"/>
    </source>
</evidence>
<dbReference type="GO" id="GO:0005634">
    <property type="term" value="C:nucleus"/>
    <property type="evidence" value="ECO:0007669"/>
    <property type="project" value="UniProtKB-SubCell"/>
</dbReference>
<accession>A0A8J2X902</accession>
<dbReference type="GO" id="GO:0007064">
    <property type="term" value="P:mitotic sister chromatid cohesion"/>
    <property type="evidence" value="ECO:0007669"/>
    <property type="project" value="InterPro"/>
</dbReference>
<dbReference type="GO" id="GO:0006281">
    <property type="term" value="P:DNA repair"/>
    <property type="evidence" value="ECO:0007669"/>
    <property type="project" value="TreeGrafter"/>
</dbReference>
<proteinExistence type="predicted"/>
<dbReference type="CDD" id="cd19953">
    <property type="entry name" value="PDS5"/>
    <property type="match status" value="1"/>
</dbReference>
<dbReference type="InterPro" id="IPR016024">
    <property type="entry name" value="ARM-type_fold"/>
</dbReference>
<dbReference type="GO" id="GO:0051301">
    <property type="term" value="P:cell division"/>
    <property type="evidence" value="ECO:0007669"/>
    <property type="project" value="UniProtKB-KW"/>
</dbReference>
<sequence>MTGSSKAKLKSYKPIISTSENIISTDELLERLLALHEELSTLPQGCVDLKKLEPYRTDLVDRKLLKHKDKGVRAFVACCLSDILRLYAPDAPYTDVKLTDIFKLFLAQFEQLGDPDNGYYIQQKYLITRLLEYRSIVLLTDLPSAHKLLERLFQIFYDDSKNFQPRMFKVIGGILGEVISEFESLPMDVLRLIFNKFLTYNPDELPKGLGVVSNCGYEISLILCETYSTRMSRHLTKYYSEILYNITSEEEQSFGARNELLKTIGKLHKLICRLWSCVPDLVSSVIGFVYHELLSDNELLRKASTELVSHLLTVDSDLNFATTHQDIYNTWLSKIADISAEVRQKWVEGLPPIINARDDISLELSKGLAKTLIDSDPRVRKSSVLVMKQLPVSILWKRVTDKTVYSCLLQLTREKNREVRELSIATVSKFYSESLNHNDRTTSNKDLWAIVKSIPSVLFNLYYINDLHINEQVDGTIFEYLLPLEVDDTIRVKRLLTVISHFNDKAFASFFAFNKRQLQMAIALSKYIEFCEVLHLNEKKDAEKEVFYKLKKTADWLACGMADQIKAVAALDVLKDLNDKRVYCLIKTCVSSDVPFAKLKNSMKELMNKLQDPTILRKSDVKASSTIIPRDLSRQIKILLYRASPINYNVSNIPILLDTGGPSSLEEVELKRELLDHILTVNPALFKDQIRTLKDMIIQDQDFPVAERGALTLDESFKTLYKICKTTKEQLDFDNVLFTTRLKNFVLEGKPNLAKYATKLFALSPYAEETLSNMKNCILPLDLEKDKYFASHIVVLKEIFRFSPHVLDHDSTEIVSYLIKEVLLANQVVGDSDDAVDWVEDGLLNETKYFALASKVFSLQLFTVKLKSIACDVTNDELSKAFTEKTVKLFFYLIASGGELISEHNKEYYPTPSNYQTKLRCCAGIQLLKLAQVPHLNEFIKSSDIIKMINLVEDESLPVRRSFLDQLKSCLANELISIKFLPLVFFTAYEPQGELKTATKTWINFTFNKDSFKKGTFFERALPRLIHAIAHHPDIVEGLDLEGEAYMNVLTTAIEYLIFYFDSIATQENFSLLYYLSERVKNYQDRTAIEDIDDEEHSANEKQPISNPSTKMYIIGELAQMILLTLKEKKGWQHSAYPGKLNLPADLFMPYSNTREAQASFKTYLPDAQADKLRVNIVSKVGRIAHTSQTQRQNAQKRMLANEYESMTTRRNKKLKTGRRRIKTSDDETPEEGEEDEDAYSPSKKMKDKGTGDKIARRSARARKTIDYKEEGSGSEENF</sequence>
<evidence type="ECO:0000313" key="8">
    <source>
        <dbReference type="Proteomes" id="UP000019375"/>
    </source>
</evidence>
<dbReference type="PANTHER" id="PTHR12663:SF0">
    <property type="entry name" value="PRECOCIOUS DISSOCIATION OF SISTERS 5, ISOFORM A"/>
    <property type="match status" value="1"/>
</dbReference>
<name>A0A8J2X902_ZYGB2</name>
<keyword evidence="4" id="KW-0539">Nucleus</keyword>
<feature type="compositionally biased region" description="Basic residues" evidence="6">
    <location>
        <begin position="1210"/>
        <end position="1222"/>
    </location>
</feature>
<keyword evidence="8" id="KW-1185">Reference proteome</keyword>
<comment type="subcellular location">
    <subcellularLocation>
        <location evidence="1">Nucleus</location>
    </subcellularLocation>
</comment>
<dbReference type="Pfam" id="PF20168">
    <property type="entry name" value="PDS5"/>
    <property type="match status" value="1"/>
</dbReference>
<feature type="compositionally biased region" description="Acidic residues" evidence="6">
    <location>
        <begin position="1227"/>
        <end position="1239"/>
    </location>
</feature>
<dbReference type="InterPro" id="IPR039776">
    <property type="entry name" value="Pds5"/>
</dbReference>
<dbReference type="EMBL" id="HG316458">
    <property type="protein sequence ID" value="CDF89956.1"/>
    <property type="molecule type" value="Genomic_DNA"/>
</dbReference>
<feature type="region of interest" description="Disordered" evidence="6">
    <location>
        <begin position="1207"/>
        <end position="1279"/>
    </location>
</feature>
<evidence type="ECO:0000256" key="1">
    <source>
        <dbReference type="ARBA" id="ARBA00004123"/>
    </source>
</evidence>
<evidence type="ECO:0000256" key="2">
    <source>
        <dbReference type="ARBA" id="ARBA00022618"/>
    </source>
</evidence>
<evidence type="ECO:0000256" key="6">
    <source>
        <dbReference type="SAM" id="MobiDB-lite"/>
    </source>
</evidence>
<organism evidence="7 8">
    <name type="scientific">Zygosaccharomyces bailii (strain CLIB 213 / ATCC 58445 / CBS 680 / BCRC 21525 / NBRC 1098 / NCYC 1416 / NRRL Y-2227)</name>
    <dbReference type="NCBI Taxonomy" id="1333698"/>
    <lineage>
        <taxon>Eukaryota</taxon>
        <taxon>Fungi</taxon>
        <taxon>Dikarya</taxon>
        <taxon>Ascomycota</taxon>
        <taxon>Saccharomycotina</taxon>
        <taxon>Saccharomycetes</taxon>
        <taxon>Saccharomycetales</taxon>
        <taxon>Saccharomycetaceae</taxon>
        <taxon>Zygosaccharomyces</taxon>
    </lineage>
</organism>
<dbReference type="GO" id="GO:0000785">
    <property type="term" value="C:chromatin"/>
    <property type="evidence" value="ECO:0007669"/>
    <property type="project" value="TreeGrafter"/>
</dbReference>
<evidence type="ECO:0000256" key="3">
    <source>
        <dbReference type="ARBA" id="ARBA00022776"/>
    </source>
</evidence>
<keyword evidence="5" id="KW-0131">Cell cycle</keyword>
<dbReference type="InterPro" id="IPR011989">
    <property type="entry name" value="ARM-like"/>
</dbReference>
<protein>
    <submittedName>
        <fullName evidence="7">ZYBA0S05-05600g1_1</fullName>
    </submittedName>
</protein>